<evidence type="ECO:0000256" key="1">
    <source>
        <dbReference type="ARBA" id="ARBA00051114"/>
    </source>
</evidence>
<dbReference type="SUPFAM" id="SSF55785">
    <property type="entry name" value="PYP-like sensor domain (PAS domain)"/>
    <property type="match status" value="1"/>
</dbReference>
<dbReference type="PANTHER" id="PTHR44757:SF2">
    <property type="entry name" value="BIOFILM ARCHITECTURE MAINTENANCE PROTEIN MBAA"/>
    <property type="match status" value="1"/>
</dbReference>
<dbReference type="InterPro" id="IPR035965">
    <property type="entry name" value="PAS-like_dom_sf"/>
</dbReference>
<evidence type="ECO:0000313" key="8">
    <source>
        <dbReference type="Proteomes" id="UP000056905"/>
    </source>
</evidence>
<dbReference type="Pfam" id="PF00990">
    <property type="entry name" value="GGDEF"/>
    <property type="match status" value="1"/>
</dbReference>
<dbReference type="InterPro" id="IPR000014">
    <property type="entry name" value="PAS"/>
</dbReference>
<dbReference type="InterPro" id="IPR052155">
    <property type="entry name" value="Biofilm_reg_signaling"/>
</dbReference>
<feature type="domain" description="GGDEF" evidence="6">
    <location>
        <begin position="309"/>
        <end position="442"/>
    </location>
</feature>
<dbReference type="InterPro" id="IPR013656">
    <property type="entry name" value="PAS_4"/>
</dbReference>
<evidence type="ECO:0000259" key="6">
    <source>
        <dbReference type="PROSITE" id="PS50887"/>
    </source>
</evidence>
<dbReference type="InterPro" id="IPR029787">
    <property type="entry name" value="Nucleotide_cyclase"/>
</dbReference>
<dbReference type="CDD" id="cd04598">
    <property type="entry name" value="CBS_pair_GGDEF_EAL"/>
    <property type="match status" value="1"/>
</dbReference>
<dbReference type="CDD" id="cd00130">
    <property type="entry name" value="PAS"/>
    <property type="match status" value="1"/>
</dbReference>
<sequence length="737" mass="81072">MFTLRDTVSSLQPARADDLGKTLYERFREEPDSLIIPVLDAEDRPIGLVERNAFFLRMAAEYGRALYANRPISVLMDVEPLVVEADMALAEFTNDSLSYRASDLLRGFIVTDGGRYLGVGTVLALLQAASESNRRALAQLASANETAERAENFMTAVVEAMPSMVFVKRADDHRYVLLNRAGEKTLGMSREEMIGRTDADFYSPEQAEIYAQRDRDLVASGEVRVIEEDLVPRKDGTMAILRTKKIAIFDSEGKAEYLVGVSEDIADRKRAEAQIARLAHYDPLTELPNRVLFQKDLGEALSRRARSGDKLAVHFIDLDRFKSVNDTLGHPLGDALLRIAAERLRGCVRDGDTVARLGGDEFAVVQTGLADLTGATRLAERVVEAMAAPFDLQGHQVMIGASVGVSVAPSDGDDADELLKKADMALYRAKADGRGAFHFFERAMDEELQARRALELDLRRALTAGEFQLYYQPLYHLGDDRVTGCEALLRWNHPDRGMVSPADFIPIAEEIGLIVQLGEWVLRQACAEAATWPDHVRLAVNLSPAQFRDRALVSTVVSALAVSGLPAQRLELEITESVLLQDNVANMSMLHDLKALGVRISMDDFGTGYSSLSYLRSFPFDKIKIDQTFVRDILEDSDAMAIIKAVLDLGSSLGIVTTAEGVETVEQLNALRDQGCAEIQGYFISRPAPASEIARLLGVEARDLRVPEGRQAVLTFAPKEAPAKTSRAKRGVRSAKA</sequence>
<dbReference type="Pfam" id="PF08448">
    <property type="entry name" value="PAS_4"/>
    <property type="match status" value="1"/>
</dbReference>
<dbReference type="PROSITE" id="PS50883">
    <property type="entry name" value="EAL"/>
    <property type="match status" value="1"/>
</dbReference>
<accession>A0A0N7JH54</accession>
<dbReference type="SUPFAM" id="SSF55073">
    <property type="entry name" value="Nucleotide cyclase"/>
    <property type="match status" value="1"/>
</dbReference>
<gene>
    <name evidence="7" type="ORF">AQ619_03225</name>
</gene>
<evidence type="ECO:0000313" key="7">
    <source>
        <dbReference type="EMBL" id="ALL12442.1"/>
    </source>
</evidence>
<dbReference type="InterPro" id="IPR000160">
    <property type="entry name" value="GGDEF_dom"/>
</dbReference>
<dbReference type="GO" id="GO:0071111">
    <property type="term" value="F:cyclic-guanylate-specific phosphodiesterase activity"/>
    <property type="evidence" value="ECO:0007669"/>
    <property type="project" value="UniProtKB-EC"/>
</dbReference>
<feature type="coiled-coil region" evidence="2">
    <location>
        <begin position="126"/>
        <end position="153"/>
    </location>
</feature>
<dbReference type="SMART" id="SM00091">
    <property type="entry name" value="PAS"/>
    <property type="match status" value="1"/>
</dbReference>
<proteinExistence type="predicted"/>
<dbReference type="CDD" id="cd01948">
    <property type="entry name" value="EAL"/>
    <property type="match status" value="1"/>
</dbReference>
<comment type="catalytic activity">
    <reaction evidence="1">
        <text>3',3'-c-di-GMP + H2O = 5'-phosphoguanylyl(3'-&gt;5')guanosine + H(+)</text>
        <dbReference type="Rhea" id="RHEA:24902"/>
        <dbReference type="ChEBI" id="CHEBI:15377"/>
        <dbReference type="ChEBI" id="CHEBI:15378"/>
        <dbReference type="ChEBI" id="CHEBI:58754"/>
        <dbReference type="ChEBI" id="CHEBI:58805"/>
        <dbReference type="EC" id="3.1.4.52"/>
    </reaction>
    <physiologicalReaction direction="left-to-right" evidence="1">
        <dbReference type="Rhea" id="RHEA:24903"/>
    </physiologicalReaction>
</comment>
<dbReference type="SUPFAM" id="SSF141868">
    <property type="entry name" value="EAL domain-like"/>
    <property type="match status" value="1"/>
</dbReference>
<dbReference type="SUPFAM" id="SSF54631">
    <property type="entry name" value="CBS-domain pair"/>
    <property type="match status" value="1"/>
</dbReference>
<dbReference type="InterPro" id="IPR000700">
    <property type="entry name" value="PAS-assoc_C"/>
</dbReference>
<dbReference type="PROSITE" id="PS50887">
    <property type="entry name" value="GGDEF"/>
    <property type="match status" value="1"/>
</dbReference>
<dbReference type="PROSITE" id="PS50112">
    <property type="entry name" value="PAS"/>
    <property type="match status" value="1"/>
</dbReference>
<dbReference type="AlphaFoldDB" id="A0A0N7JH54"/>
<feature type="domain" description="PAC" evidence="4">
    <location>
        <begin position="219"/>
        <end position="277"/>
    </location>
</feature>
<evidence type="ECO:0000256" key="2">
    <source>
        <dbReference type="SAM" id="Coils"/>
    </source>
</evidence>
<dbReference type="InterPro" id="IPR046342">
    <property type="entry name" value="CBS_dom_sf"/>
</dbReference>
<dbReference type="CDD" id="cd01949">
    <property type="entry name" value="GGDEF"/>
    <property type="match status" value="1"/>
</dbReference>
<dbReference type="Gene3D" id="3.30.70.270">
    <property type="match status" value="1"/>
</dbReference>
<dbReference type="GO" id="GO:0071732">
    <property type="term" value="P:cellular response to nitric oxide"/>
    <property type="evidence" value="ECO:0007669"/>
    <property type="project" value="UniProtKB-ARBA"/>
</dbReference>
<dbReference type="SMART" id="SM00052">
    <property type="entry name" value="EAL"/>
    <property type="match status" value="1"/>
</dbReference>
<dbReference type="Gene3D" id="3.20.20.450">
    <property type="entry name" value="EAL domain"/>
    <property type="match status" value="1"/>
</dbReference>
<dbReference type="FunFam" id="3.30.70.270:FF:000001">
    <property type="entry name" value="Diguanylate cyclase domain protein"/>
    <property type="match status" value="1"/>
</dbReference>
<dbReference type="PROSITE" id="PS50113">
    <property type="entry name" value="PAC"/>
    <property type="match status" value="1"/>
</dbReference>
<dbReference type="NCBIfam" id="TIGR00254">
    <property type="entry name" value="GGDEF"/>
    <property type="match status" value="1"/>
</dbReference>
<dbReference type="Proteomes" id="UP000056905">
    <property type="component" value="Chromosome"/>
</dbReference>
<dbReference type="InterPro" id="IPR035919">
    <property type="entry name" value="EAL_sf"/>
</dbReference>
<keyword evidence="8" id="KW-1185">Reference proteome</keyword>
<organism evidence="7 8">
    <name type="scientific">Caulobacter henricii</name>
    <dbReference type="NCBI Taxonomy" id="69395"/>
    <lineage>
        <taxon>Bacteria</taxon>
        <taxon>Pseudomonadati</taxon>
        <taxon>Pseudomonadota</taxon>
        <taxon>Alphaproteobacteria</taxon>
        <taxon>Caulobacterales</taxon>
        <taxon>Caulobacteraceae</taxon>
        <taxon>Caulobacter</taxon>
    </lineage>
</organism>
<name>A0A0N7JH54_9CAUL</name>
<dbReference type="InterPro" id="IPR043128">
    <property type="entry name" value="Rev_trsase/Diguanyl_cyclase"/>
</dbReference>
<dbReference type="KEGG" id="chq:AQ619_03225"/>
<keyword evidence="2" id="KW-0175">Coiled coil</keyword>
<dbReference type="SMART" id="SM00267">
    <property type="entry name" value="GGDEF"/>
    <property type="match status" value="1"/>
</dbReference>
<dbReference type="NCBIfam" id="TIGR00229">
    <property type="entry name" value="sensory_box"/>
    <property type="match status" value="1"/>
</dbReference>
<protein>
    <submittedName>
        <fullName evidence="7">Diguanylate cyclase</fullName>
    </submittedName>
</protein>
<dbReference type="Gene3D" id="3.30.450.20">
    <property type="entry name" value="PAS domain"/>
    <property type="match status" value="1"/>
</dbReference>
<dbReference type="FunFam" id="3.20.20.450:FF:000001">
    <property type="entry name" value="Cyclic di-GMP phosphodiesterase yahA"/>
    <property type="match status" value="1"/>
</dbReference>
<feature type="domain" description="PAS" evidence="3">
    <location>
        <begin position="150"/>
        <end position="221"/>
    </location>
</feature>
<evidence type="ECO:0000259" key="5">
    <source>
        <dbReference type="PROSITE" id="PS50883"/>
    </source>
</evidence>
<dbReference type="RefSeq" id="WP_062144163.1">
    <property type="nucleotide sequence ID" value="NZ_CP013002.1"/>
</dbReference>
<feature type="domain" description="EAL" evidence="5">
    <location>
        <begin position="451"/>
        <end position="701"/>
    </location>
</feature>
<dbReference type="OrthoDB" id="7167813at2"/>
<dbReference type="STRING" id="69395.AQ619_03225"/>
<dbReference type="InterPro" id="IPR001633">
    <property type="entry name" value="EAL_dom"/>
</dbReference>
<dbReference type="PANTHER" id="PTHR44757">
    <property type="entry name" value="DIGUANYLATE CYCLASE DGCP"/>
    <property type="match status" value="1"/>
</dbReference>
<dbReference type="Pfam" id="PF00563">
    <property type="entry name" value="EAL"/>
    <property type="match status" value="1"/>
</dbReference>
<reference evidence="7 8" key="1">
    <citation type="submission" date="2015-10" db="EMBL/GenBank/DDBJ databases">
        <title>Conservation of the essential genome among Caulobacter and Brevundimonas species.</title>
        <authorList>
            <person name="Scott D."/>
            <person name="Ely B."/>
        </authorList>
    </citation>
    <scope>NUCLEOTIDE SEQUENCE [LARGE SCALE GENOMIC DNA]</scope>
    <source>
        <strain evidence="7 8">CB4</strain>
    </source>
</reference>
<evidence type="ECO:0000259" key="4">
    <source>
        <dbReference type="PROSITE" id="PS50113"/>
    </source>
</evidence>
<evidence type="ECO:0000259" key="3">
    <source>
        <dbReference type="PROSITE" id="PS50112"/>
    </source>
</evidence>
<dbReference type="EMBL" id="CP013002">
    <property type="protein sequence ID" value="ALL12442.1"/>
    <property type="molecule type" value="Genomic_DNA"/>
</dbReference>